<feature type="non-terminal residue" evidence="1">
    <location>
        <position position="207"/>
    </location>
</feature>
<gene>
    <name evidence="1" type="ORF">B0T14DRAFT_403755</name>
</gene>
<sequence>PSGPSRLHILGATWGGVNVTSDIQGLIEVDKSSQFERLKLNMHTIHTNLLPDPEITVIKTLTILYHYDSGDLQILNASQFAPQIHIKITPAAHIDQGKGIARALFPKFITTLSGSPWRSASENGRVEILAVLYGTGRIQTPAVLEDLASFFEGRRGQIRTTTAFFRTDPWPGVRKSWTVYFRFVGSGVVQCVTGMEDRALEVPWRRD</sequence>
<organism evidence="1 2">
    <name type="scientific">Immersiella caudata</name>
    <dbReference type="NCBI Taxonomy" id="314043"/>
    <lineage>
        <taxon>Eukaryota</taxon>
        <taxon>Fungi</taxon>
        <taxon>Dikarya</taxon>
        <taxon>Ascomycota</taxon>
        <taxon>Pezizomycotina</taxon>
        <taxon>Sordariomycetes</taxon>
        <taxon>Sordariomycetidae</taxon>
        <taxon>Sordariales</taxon>
        <taxon>Lasiosphaeriaceae</taxon>
        <taxon>Immersiella</taxon>
    </lineage>
</organism>
<dbReference type="AlphaFoldDB" id="A0AA40C6W1"/>
<protein>
    <submittedName>
        <fullName evidence="1">Uncharacterized protein</fullName>
    </submittedName>
</protein>
<proteinExistence type="predicted"/>
<keyword evidence="2" id="KW-1185">Reference proteome</keyword>
<accession>A0AA40C6W1</accession>
<evidence type="ECO:0000313" key="1">
    <source>
        <dbReference type="EMBL" id="KAK0627382.1"/>
    </source>
</evidence>
<evidence type="ECO:0000313" key="2">
    <source>
        <dbReference type="Proteomes" id="UP001175000"/>
    </source>
</evidence>
<name>A0AA40C6W1_9PEZI</name>
<dbReference type="Proteomes" id="UP001175000">
    <property type="component" value="Unassembled WGS sequence"/>
</dbReference>
<reference evidence="1" key="1">
    <citation type="submission" date="2023-06" db="EMBL/GenBank/DDBJ databases">
        <title>Genome-scale phylogeny and comparative genomics of the fungal order Sordariales.</title>
        <authorList>
            <consortium name="Lawrence Berkeley National Laboratory"/>
            <person name="Hensen N."/>
            <person name="Bonometti L."/>
            <person name="Westerberg I."/>
            <person name="Brannstrom I.O."/>
            <person name="Guillou S."/>
            <person name="Cros-Aarteil S."/>
            <person name="Calhoun S."/>
            <person name="Haridas S."/>
            <person name="Kuo A."/>
            <person name="Mondo S."/>
            <person name="Pangilinan J."/>
            <person name="Riley R."/>
            <person name="Labutti K."/>
            <person name="Andreopoulos B."/>
            <person name="Lipzen A."/>
            <person name="Chen C."/>
            <person name="Yanf M."/>
            <person name="Daum C."/>
            <person name="Ng V."/>
            <person name="Clum A."/>
            <person name="Steindorff A."/>
            <person name="Ohm R."/>
            <person name="Martin F."/>
            <person name="Silar P."/>
            <person name="Natvig D."/>
            <person name="Lalanne C."/>
            <person name="Gautier V."/>
            <person name="Ament-Velasquez S.L."/>
            <person name="Kruys A."/>
            <person name="Hutchinson M.I."/>
            <person name="Powell A.J."/>
            <person name="Barry K."/>
            <person name="Miller A.N."/>
            <person name="Grigoriev I.V."/>
            <person name="Debuchy R."/>
            <person name="Gladieux P."/>
            <person name="Thoren M.H."/>
            <person name="Johannesson H."/>
        </authorList>
    </citation>
    <scope>NUCLEOTIDE SEQUENCE</scope>
    <source>
        <strain evidence="1">CBS 606.72</strain>
    </source>
</reference>
<dbReference type="EMBL" id="JAULSU010000002">
    <property type="protein sequence ID" value="KAK0627382.1"/>
    <property type="molecule type" value="Genomic_DNA"/>
</dbReference>
<feature type="non-terminal residue" evidence="1">
    <location>
        <position position="1"/>
    </location>
</feature>
<comment type="caution">
    <text evidence="1">The sequence shown here is derived from an EMBL/GenBank/DDBJ whole genome shotgun (WGS) entry which is preliminary data.</text>
</comment>